<evidence type="ECO:0000256" key="4">
    <source>
        <dbReference type="SAM" id="SignalP"/>
    </source>
</evidence>
<feature type="domain" description="Outer membrane protein assembly factor BamE" evidence="5">
    <location>
        <begin position="31"/>
        <end position="106"/>
    </location>
</feature>
<feature type="signal peptide" evidence="4">
    <location>
        <begin position="1"/>
        <end position="28"/>
    </location>
</feature>
<dbReference type="RefSeq" id="WP_257769330.1">
    <property type="nucleotide sequence ID" value="NZ_CP102480.1"/>
</dbReference>
<dbReference type="GO" id="GO:0051205">
    <property type="term" value="P:protein insertion into membrane"/>
    <property type="evidence" value="ECO:0007669"/>
    <property type="project" value="TreeGrafter"/>
</dbReference>
<dbReference type="GO" id="GO:0030674">
    <property type="term" value="F:protein-macromolecule adaptor activity"/>
    <property type="evidence" value="ECO:0007669"/>
    <property type="project" value="TreeGrafter"/>
</dbReference>
<dbReference type="KEGG" id="naci:NUH88_00680"/>
<dbReference type="InterPro" id="IPR037873">
    <property type="entry name" value="BamE-like"/>
</dbReference>
<proteinExistence type="predicted"/>
<evidence type="ECO:0000256" key="3">
    <source>
        <dbReference type="ARBA" id="ARBA00023237"/>
    </source>
</evidence>
<reference evidence="6" key="1">
    <citation type="submission" date="2022-08" db="EMBL/GenBank/DDBJ databases">
        <title>Nisaea acidiphila sp. nov., isolated from a marine algal debris and emended description of the genus Nisaea Urios et al. 2008.</title>
        <authorList>
            <person name="Kwon K."/>
        </authorList>
    </citation>
    <scope>NUCLEOTIDE SEQUENCE</scope>
    <source>
        <strain evidence="6">MEBiC11861</strain>
    </source>
</reference>
<evidence type="ECO:0000313" key="6">
    <source>
        <dbReference type="EMBL" id="UUX50222.1"/>
    </source>
</evidence>
<keyword evidence="1 4" id="KW-0732">Signal</keyword>
<keyword evidence="3" id="KW-0998">Cell outer membrane</keyword>
<dbReference type="Pfam" id="PF04355">
    <property type="entry name" value="BamE"/>
    <property type="match status" value="1"/>
</dbReference>
<dbReference type="GO" id="GO:1990063">
    <property type="term" value="C:Bam protein complex"/>
    <property type="evidence" value="ECO:0007669"/>
    <property type="project" value="TreeGrafter"/>
</dbReference>
<dbReference type="GO" id="GO:0043165">
    <property type="term" value="P:Gram-negative-bacterium-type cell outer membrane assembly"/>
    <property type="evidence" value="ECO:0007669"/>
    <property type="project" value="TreeGrafter"/>
</dbReference>
<evidence type="ECO:0000256" key="1">
    <source>
        <dbReference type="ARBA" id="ARBA00022729"/>
    </source>
</evidence>
<dbReference type="InterPro" id="IPR026592">
    <property type="entry name" value="BamE"/>
</dbReference>
<name>A0A9J7ASS6_9PROT</name>
<dbReference type="PANTHER" id="PTHR37482">
    <property type="entry name" value="OUTER MEMBRANE PROTEIN ASSEMBLY FACTOR BAME"/>
    <property type="match status" value="1"/>
</dbReference>
<evidence type="ECO:0000256" key="2">
    <source>
        <dbReference type="ARBA" id="ARBA00023136"/>
    </source>
</evidence>
<organism evidence="6 7">
    <name type="scientific">Nisaea acidiphila</name>
    <dbReference type="NCBI Taxonomy" id="1862145"/>
    <lineage>
        <taxon>Bacteria</taxon>
        <taxon>Pseudomonadati</taxon>
        <taxon>Pseudomonadota</taxon>
        <taxon>Alphaproteobacteria</taxon>
        <taxon>Rhodospirillales</taxon>
        <taxon>Thalassobaculaceae</taxon>
        <taxon>Nisaea</taxon>
    </lineage>
</organism>
<evidence type="ECO:0000313" key="7">
    <source>
        <dbReference type="Proteomes" id="UP001060336"/>
    </source>
</evidence>
<evidence type="ECO:0000259" key="5">
    <source>
        <dbReference type="Pfam" id="PF04355"/>
    </source>
</evidence>
<protein>
    <submittedName>
        <fullName evidence="6">Outer membrane protein assembly factor BamE</fullName>
    </submittedName>
</protein>
<feature type="chain" id="PRO_5039906274" evidence="4">
    <location>
        <begin position="29"/>
        <end position="153"/>
    </location>
</feature>
<accession>A0A9J7ASS6</accession>
<dbReference type="Proteomes" id="UP001060336">
    <property type="component" value="Chromosome"/>
</dbReference>
<dbReference type="PANTHER" id="PTHR37482:SF1">
    <property type="entry name" value="OUTER MEMBRANE PROTEIN ASSEMBLY FACTOR BAME"/>
    <property type="match status" value="1"/>
</dbReference>
<gene>
    <name evidence="6" type="primary">bamE</name>
    <name evidence="6" type="ORF">NUH88_00680</name>
</gene>
<dbReference type="AlphaFoldDB" id="A0A9J7ASS6"/>
<dbReference type="EMBL" id="CP102480">
    <property type="protein sequence ID" value="UUX50222.1"/>
    <property type="molecule type" value="Genomic_DNA"/>
</dbReference>
<keyword evidence="7" id="KW-1185">Reference proteome</keyword>
<dbReference type="PROSITE" id="PS51257">
    <property type="entry name" value="PROKAR_LIPOPROTEIN"/>
    <property type="match status" value="1"/>
</dbReference>
<dbReference type="Gene3D" id="3.30.1450.10">
    <property type="match status" value="1"/>
</dbReference>
<dbReference type="InterPro" id="IPR007450">
    <property type="entry name" value="BamE_dom"/>
</dbReference>
<keyword evidence="2" id="KW-0472">Membrane</keyword>
<sequence>MSRNRFRNNGFALALIVIGLGACSPRVATHGNMVDIDSLAAIEPGQSDKGRVLALLGSPSTESEFGQETWMYIANRTEQTAFFAEDVIEQRVIYIAFDGDGIVDSIGRLNQEDGKRIEFVNRKTETAGQKISFLQQLFGNIGRFNQENSPLGN</sequence>